<protein>
    <submittedName>
        <fullName evidence="3">DUF4309 domain-containing protein</fullName>
    </submittedName>
</protein>
<dbReference type="KEGG" id="amic:Ami3637_15025"/>
<feature type="signal peptide" evidence="2">
    <location>
        <begin position="1"/>
        <end position="26"/>
    </location>
</feature>
<keyword evidence="2" id="KW-0732">Signal</keyword>
<evidence type="ECO:0000313" key="3">
    <source>
        <dbReference type="EMBL" id="QHI74024.1"/>
    </source>
</evidence>
<dbReference type="PROSITE" id="PS51257">
    <property type="entry name" value="PROKAR_LIPOPROTEIN"/>
    <property type="match status" value="1"/>
</dbReference>
<gene>
    <name evidence="3" type="ORF">Ami3637_15025</name>
</gene>
<sequence>MSVFKKKASKWAVAALLITVLLTGCSDIKGQENTSKSIDNSASGSTQTQKENVSQNSSGSTSTKSDQKELLSDIMESAKEGKVINCDIAANETANIWDIEEKWGKADKTEEWIPEAKGCYTTYSKSNIVFGSNKGGAIFEIRSFDSQLKNISLSMVKDAFGKPEYAVKTNNQQIVGYTADTDYKLLFVFPEPSKSNKDPKLDHYCVLYPKGTVNIMSGDKGREW</sequence>
<dbReference type="AlphaFoldDB" id="A0A6P1MMX0"/>
<evidence type="ECO:0000256" key="1">
    <source>
        <dbReference type="SAM" id="MobiDB-lite"/>
    </source>
</evidence>
<evidence type="ECO:0000256" key="2">
    <source>
        <dbReference type="SAM" id="SignalP"/>
    </source>
</evidence>
<name>A0A6P1MMX0_9FIRM</name>
<feature type="chain" id="PRO_5038569311" evidence="2">
    <location>
        <begin position="27"/>
        <end position="224"/>
    </location>
</feature>
<dbReference type="EMBL" id="CP047591">
    <property type="protein sequence ID" value="QHI74024.1"/>
    <property type="molecule type" value="Genomic_DNA"/>
</dbReference>
<dbReference type="Proteomes" id="UP000463883">
    <property type="component" value="Chromosome"/>
</dbReference>
<dbReference type="Pfam" id="PF14172">
    <property type="entry name" value="DUF4309"/>
    <property type="match status" value="1"/>
</dbReference>
<reference evidence="3 4" key="1">
    <citation type="submission" date="2020-01" db="EMBL/GenBank/DDBJ databases">
        <title>Genomic analysis of Aminipila sp. CBA3637.</title>
        <authorList>
            <person name="Kim Y.B."/>
            <person name="Roh S.W."/>
        </authorList>
    </citation>
    <scope>NUCLEOTIDE SEQUENCE [LARGE SCALE GENOMIC DNA]</scope>
    <source>
        <strain evidence="3 4">CBA3637</strain>
    </source>
</reference>
<evidence type="ECO:0000313" key="4">
    <source>
        <dbReference type="Proteomes" id="UP000463883"/>
    </source>
</evidence>
<proteinExistence type="predicted"/>
<accession>A0A6P1MMX0</accession>
<organism evidence="3 4">
    <name type="scientific">Aminipila terrae</name>
    <dbReference type="NCBI Taxonomy" id="2697030"/>
    <lineage>
        <taxon>Bacteria</taxon>
        <taxon>Bacillati</taxon>
        <taxon>Bacillota</taxon>
        <taxon>Clostridia</taxon>
        <taxon>Peptostreptococcales</taxon>
        <taxon>Anaerovoracaceae</taxon>
        <taxon>Aminipila</taxon>
    </lineage>
</organism>
<feature type="region of interest" description="Disordered" evidence="1">
    <location>
        <begin position="33"/>
        <end position="69"/>
    </location>
</feature>
<feature type="compositionally biased region" description="Polar residues" evidence="1">
    <location>
        <begin position="33"/>
        <end position="53"/>
    </location>
</feature>
<dbReference type="InterPro" id="IPR025453">
    <property type="entry name" value="DUF4309"/>
</dbReference>
<keyword evidence="4" id="KW-1185">Reference proteome</keyword>
<feature type="compositionally biased region" description="Low complexity" evidence="1">
    <location>
        <begin position="54"/>
        <end position="64"/>
    </location>
</feature>